<organism evidence="1 2">
    <name type="scientific">Diphasiastrum complanatum</name>
    <name type="common">Issler's clubmoss</name>
    <name type="synonym">Lycopodium complanatum</name>
    <dbReference type="NCBI Taxonomy" id="34168"/>
    <lineage>
        <taxon>Eukaryota</taxon>
        <taxon>Viridiplantae</taxon>
        <taxon>Streptophyta</taxon>
        <taxon>Embryophyta</taxon>
        <taxon>Tracheophyta</taxon>
        <taxon>Lycopodiopsida</taxon>
        <taxon>Lycopodiales</taxon>
        <taxon>Lycopodiaceae</taxon>
        <taxon>Lycopodioideae</taxon>
        <taxon>Diphasiastrum</taxon>
    </lineage>
</organism>
<dbReference type="EMBL" id="CM055106">
    <property type="protein sequence ID" value="KAJ7529488.1"/>
    <property type="molecule type" value="Genomic_DNA"/>
</dbReference>
<name>A0ACC2BIA1_DIPCM</name>
<protein>
    <submittedName>
        <fullName evidence="1">Uncharacterized protein</fullName>
    </submittedName>
</protein>
<comment type="caution">
    <text evidence="1">The sequence shown here is derived from an EMBL/GenBank/DDBJ whole genome shotgun (WGS) entry which is preliminary data.</text>
</comment>
<gene>
    <name evidence="1" type="ORF">O6H91_15G053000</name>
</gene>
<proteinExistence type="predicted"/>
<accession>A0ACC2BIA1</accession>
<dbReference type="Proteomes" id="UP001162992">
    <property type="component" value="Chromosome 15"/>
</dbReference>
<keyword evidence="2" id="KW-1185">Reference proteome</keyword>
<sequence>MGGALIHPRSSGILSRRLGGGAESGKRWRLCAEHHEEQSQVFPGLPDELACQILARTPRSFHSSLKLVCKAWNQALSSRELYDIRKELNLTEEWLYILMRGADEEAHWYAVDPDSGRWKILPDMPQSMENEEPHRIGVSWGLWSALGNSGVKLSSILKGWFNRRDSFEKVPYCGCSAVAMSGCLYVLGGFFRASSLKCMWRYDARTNEWTESASLGTARAYCKTGMLNNKLYAVGGVSRADAGLLPLQSAEVYDPTANYWIPIANMPFLHAQVLPTLFWADMLKPIATGLVSYQGKLCVPQSLYSWPFFLDVGGEVYDPASNLWSEMAHGMGEGWPSRKAGMKLSAVVNEQLFALDPSNSIDGNKVRMYDTEKDVWKVVHKNVPVLLDLTEAESPYLLAGFKDKLYIVTKDVSDNIAVLRADLSQLLPSGTNIQSSENEGWTTLSSRKFGPAELVACQVLDL</sequence>
<evidence type="ECO:0000313" key="2">
    <source>
        <dbReference type="Proteomes" id="UP001162992"/>
    </source>
</evidence>
<evidence type="ECO:0000313" key="1">
    <source>
        <dbReference type="EMBL" id="KAJ7529488.1"/>
    </source>
</evidence>
<reference evidence="2" key="1">
    <citation type="journal article" date="2024" name="Proc. Natl. Acad. Sci. U.S.A.">
        <title>Extraordinary preservation of gene collinearity over three hundred million years revealed in homosporous lycophytes.</title>
        <authorList>
            <person name="Li C."/>
            <person name="Wickell D."/>
            <person name="Kuo L.Y."/>
            <person name="Chen X."/>
            <person name="Nie B."/>
            <person name="Liao X."/>
            <person name="Peng D."/>
            <person name="Ji J."/>
            <person name="Jenkins J."/>
            <person name="Williams M."/>
            <person name="Shu S."/>
            <person name="Plott C."/>
            <person name="Barry K."/>
            <person name="Rajasekar S."/>
            <person name="Grimwood J."/>
            <person name="Han X."/>
            <person name="Sun S."/>
            <person name="Hou Z."/>
            <person name="He W."/>
            <person name="Dai G."/>
            <person name="Sun C."/>
            <person name="Schmutz J."/>
            <person name="Leebens-Mack J.H."/>
            <person name="Li F.W."/>
            <person name="Wang L."/>
        </authorList>
    </citation>
    <scope>NUCLEOTIDE SEQUENCE [LARGE SCALE GENOMIC DNA]</scope>
    <source>
        <strain evidence="2">cv. PW_Plant_1</strain>
    </source>
</reference>